<keyword evidence="2" id="KW-1185">Reference proteome</keyword>
<accession>A0ABY7G0W7</accession>
<name>A0ABY7G0W7_MYAAR</name>
<evidence type="ECO:0000313" key="1">
    <source>
        <dbReference type="EMBL" id="WAR27542.1"/>
    </source>
</evidence>
<dbReference type="Proteomes" id="UP001164746">
    <property type="component" value="Chromosome 15"/>
</dbReference>
<dbReference type="EMBL" id="CP111026">
    <property type="protein sequence ID" value="WAR27542.1"/>
    <property type="molecule type" value="Genomic_DNA"/>
</dbReference>
<evidence type="ECO:0000313" key="2">
    <source>
        <dbReference type="Proteomes" id="UP001164746"/>
    </source>
</evidence>
<sequence length="92" mass="10090">MTGGKLVTNTTKELKHFLLDCLHHSGFRVTARYLMASRDLEGCDEAAGAINAGKQALLVRTGKYCLGDENQLPSRTWTVDSFPHAVILLLDS</sequence>
<organism evidence="1 2">
    <name type="scientific">Mya arenaria</name>
    <name type="common">Soft-shell clam</name>
    <dbReference type="NCBI Taxonomy" id="6604"/>
    <lineage>
        <taxon>Eukaryota</taxon>
        <taxon>Metazoa</taxon>
        <taxon>Spiralia</taxon>
        <taxon>Lophotrochozoa</taxon>
        <taxon>Mollusca</taxon>
        <taxon>Bivalvia</taxon>
        <taxon>Autobranchia</taxon>
        <taxon>Heteroconchia</taxon>
        <taxon>Euheterodonta</taxon>
        <taxon>Imparidentia</taxon>
        <taxon>Neoheterodontei</taxon>
        <taxon>Myida</taxon>
        <taxon>Myoidea</taxon>
        <taxon>Myidae</taxon>
        <taxon>Mya</taxon>
    </lineage>
</organism>
<proteinExistence type="predicted"/>
<reference evidence="1" key="1">
    <citation type="submission" date="2022-11" db="EMBL/GenBank/DDBJ databases">
        <title>Centuries of genome instability and evolution in soft-shell clam transmissible cancer (bioRxiv).</title>
        <authorList>
            <person name="Hart S.F.M."/>
            <person name="Yonemitsu M.A."/>
            <person name="Giersch R.M."/>
            <person name="Beal B.F."/>
            <person name="Arriagada G."/>
            <person name="Davis B.W."/>
            <person name="Ostrander E.A."/>
            <person name="Goff S.P."/>
            <person name="Metzger M.J."/>
        </authorList>
    </citation>
    <scope>NUCLEOTIDE SEQUENCE</scope>
    <source>
        <strain evidence="1">MELC-2E11</strain>
        <tissue evidence="1">Siphon/mantle</tissue>
    </source>
</reference>
<gene>
    <name evidence="1" type="ORF">MAR_013246</name>
</gene>
<protein>
    <submittedName>
        <fullName evidence="1">HDHD2-like protein</fullName>
    </submittedName>
</protein>